<dbReference type="Proteomes" id="UP000198893">
    <property type="component" value="Unassembled WGS sequence"/>
</dbReference>
<feature type="signal peptide" evidence="1">
    <location>
        <begin position="1"/>
        <end position="24"/>
    </location>
</feature>
<dbReference type="RefSeq" id="WP_093114686.1">
    <property type="nucleotide sequence ID" value="NZ_FODS01000001.1"/>
</dbReference>
<proteinExistence type="predicted"/>
<name>A0A1H8LEQ4_9RHOB</name>
<dbReference type="AlphaFoldDB" id="A0A1H8LEQ4"/>
<accession>A0A1H8LEQ4</accession>
<dbReference type="STRING" id="569882.SAMN04490248_101115"/>
<dbReference type="EMBL" id="FODS01000001">
    <property type="protein sequence ID" value="SEO03682.1"/>
    <property type="molecule type" value="Genomic_DNA"/>
</dbReference>
<evidence type="ECO:0000256" key="1">
    <source>
        <dbReference type="SAM" id="SignalP"/>
    </source>
</evidence>
<organism evidence="2 3">
    <name type="scientific">Salinihabitans flavidus</name>
    <dbReference type="NCBI Taxonomy" id="569882"/>
    <lineage>
        <taxon>Bacteria</taxon>
        <taxon>Pseudomonadati</taxon>
        <taxon>Pseudomonadota</taxon>
        <taxon>Alphaproteobacteria</taxon>
        <taxon>Rhodobacterales</taxon>
        <taxon>Roseobacteraceae</taxon>
        <taxon>Salinihabitans</taxon>
    </lineage>
</organism>
<dbReference type="OrthoDB" id="7659053at2"/>
<evidence type="ECO:0000313" key="3">
    <source>
        <dbReference type="Proteomes" id="UP000198893"/>
    </source>
</evidence>
<protein>
    <submittedName>
        <fullName evidence="2">Uncharacterized protein</fullName>
    </submittedName>
</protein>
<gene>
    <name evidence="2" type="ORF">SAMN04490248_101115</name>
</gene>
<dbReference type="PROSITE" id="PS51257">
    <property type="entry name" value="PROKAR_LIPOPROTEIN"/>
    <property type="match status" value="1"/>
</dbReference>
<feature type="chain" id="PRO_5011749212" evidence="1">
    <location>
        <begin position="25"/>
        <end position="106"/>
    </location>
</feature>
<reference evidence="2 3" key="1">
    <citation type="submission" date="2016-10" db="EMBL/GenBank/DDBJ databases">
        <authorList>
            <person name="de Groot N.N."/>
        </authorList>
    </citation>
    <scope>NUCLEOTIDE SEQUENCE [LARGE SCALE GENOMIC DNA]</scope>
    <source>
        <strain evidence="2 3">DSM 27842</strain>
    </source>
</reference>
<keyword evidence="1" id="KW-0732">Signal</keyword>
<keyword evidence="3" id="KW-1185">Reference proteome</keyword>
<sequence>MKTMIATTCAAALVVAMTAPAVLAGPISSACLQSDRAAKSRSLCGCIQQVADQALTRSEQRIAAGFFRDPHKAQEVRQSRSHSNEVFWKRYSEFGTIVAASCGHLG</sequence>
<evidence type="ECO:0000313" key="2">
    <source>
        <dbReference type="EMBL" id="SEO03682.1"/>
    </source>
</evidence>